<sequence>MAEVAQPVDAEIKYLIPTSRINRRFWAPGAEYNTGEYQPYPVKIHNARLAAEPFSLDTHGFALRKHVTTVTDFMDNEAINTVYAQEVADIARDWTGADLVIPMGGQVRSSGLTGQKVQPPAGEAHVDFTPKTAETVAKIIYEKAVPDGPGYDRFIMFSLWRALSPAPQDWPLALCDFRSMDENEGTPNTKVDVDEIPEGDALFAPIPGEEDMVAASIFYHNPNHVWWYYPDMTRDEVIFIKFYDSDHSRAWRAAHTAFHDTSHSDAVERESIEFRAIAYFSKE</sequence>
<accession>A0A501PJI9</accession>
<evidence type="ECO:0000313" key="1">
    <source>
        <dbReference type="EMBL" id="TPD59866.1"/>
    </source>
</evidence>
<reference evidence="2" key="1">
    <citation type="submission" date="2019-06" db="EMBL/GenBank/DDBJ databases">
        <title>The complete genome of Emcibacter congregatus ZYLT.</title>
        <authorList>
            <person name="Zhao Z."/>
        </authorList>
    </citation>
    <scope>NUCLEOTIDE SEQUENCE [LARGE SCALE GENOMIC DNA]</scope>
    <source>
        <strain evidence="2">MCCC 1A06723</strain>
    </source>
</reference>
<name>A0A501PJI9_9PROT</name>
<dbReference type="NCBIfam" id="NF041278">
    <property type="entry name" value="CmcJ_NvfI_EfuI"/>
    <property type="match status" value="1"/>
</dbReference>
<dbReference type="EMBL" id="VFIY01000010">
    <property type="protein sequence ID" value="TPD59866.1"/>
    <property type="molecule type" value="Genomic_DNA"/>
</dbReference>
<keyword evidence="2" id="KW-1185">Reference proteome</keyword>
<protein>
    <recommendedName>
        <fullName evidence="3">Methyltransferase</fullName>
    </recommendedName>
</protein>
<dbReference type="RefSeq" id="WP_139940837.1">
    <property type="nucleotide sequence ID" value="NZ_JBHSYP010000006.1"/>
</dbReference>
<evidence type="ECO:0000313" key="2">
    <source>
        <dbReference type="Proteomes" id="UP000319148"/>
    </source>
</evidence>
<dbReference type="AlphaFoldDB" id="A0A501PJI9"/>
<dbReference type="PANTHER" id="PTHR34598:SF3">
    <property type="entry name" value="OXIDOREDUCTASE AN1597"/>
    <property type="match status" value="1"/>
</dbReference>
<organism evidence="1 2">
    <name type="scientific">Emcibacter nanhaiensis</name>
    <dbReference type="NCBI Taxonomy" id="1505037"/>
    <lineage>
        <taxon>Bacteria</taxon>
        <taxon>Pseudomonadati</taxon>
        <taxon>Pseudomonadota</taxon>
        <taxon>Alphaproteobacteria</taxon>
        <taxon>Emcibacterales</taxon>
        <taxon>Emcibacteraceae</taxon>
        <taxon>Emcibacter</taxon>
    </lineage>
</organism>
<evidence type="ECO:0008006" key="3">
    <source>
        <dbReference type="Google" id="ProtNLM"/>
    </source>
</evidence>
<dbReference type="PANTHER" id="PTHR34598">
    <property type="entry name" value="BLL6449 PROTEIN"/>
    <property type="match status" value="1"/>
</dbReference>
<proteinExistence type="predicted"/>
<dbReference type="Proteomes" id="UP000319148">
    <property type="component" value="Unassembled WGS sequence"/>
</dbReference>
<dbReference type="GO" id="GO:0016491">
    <property type="term" value="F:oxidoreductase activity"/>
    <property type="evidence" value="ECO:0007669"/>
    <property type="project" value="InterPro"/>
</dbReference>
<dbReference type="InterPro" id="IPR044053">
    <property type="entry name" value="AsaB-like"/>
</dbReference>
<dbReference type="OrthoDB" id="5173234at2"/>
<gene>
    <name evidence="1" type="ORF">FIV46_10320</name>
</gene>
<comment type="caution">
    <text evidence="1">The sequence shown here is derived from an EMBL/GenBank/DDBJ whole genome shotgun (WGS) entry which is preliminary data.</text>
</comment>